<feature type="transmembrane region" description="Helical" evidence="3">
    <location>
        <begin position="1017"/>
        <end position="1036"/>
    </location>
</feature>
<dbReference type="Pfam" id="PF00069">
    <property type="entry name" value="Pkinase"/>
    <property type="match status" value="1"/>
</dbReference>
<dbReference type="GO" id="GO:0004672">
    <property type="term" value="F:protein kinase activity"/>
    <property type="evidence" value="ECO:0007669"/>
    <property type="project" value="InterPro"/>
</dbReference>
<dbReference type="AlphaFoldDB" id="A0A7J6L4C8"/>
<dbReference type="Gene3D" id="3.30.200.20">
    <property type="entry name" value="Phosphorylase Kinase, domain 1"/>
    <property type="match status" value="1"/>
</dbReference>
<dbReference type="InterPro" id="IPR011009">
    <property type="entry name" value="Kinase-like_dom_sf"/>
</dbReference>
<feature type="domain" description="Protein kinase" evidence="4">
    <location>
        <begin position="32"/>
        <end position="358"/>
    </location>
</feature>
<keyword evidence="3" id="KW-0472">Membrane</keyword>
<dbReference type="Pfam" id="PF13639">
    <property type="entry name" value="zf-RING_2"/>
    <property type="match status" value="1"/>
</dbReference>
<dbReference type="EMBL" id="JABAHT010000603">
    <property type="protein sequence ID" value="KAF4653636.1"/>
    <property type="molecule type" value="Genomic_DNA"/>
</dbReference>
<dbReference type="InterPro" id="IPR051177">
    <property type="entry name" value="CIK-Related_Protein"/>
</dbReference>
<evidence type="ECO:0000313" key="6">
    <source>
        <dbReference type="EMBL" id="KAF4653636.1"/>
    </source>
</evidence>
<keyword evidence="3" id="KW-0812">Transmembrane</keyword>
<evidence type="ECO:0000256" key="1">
    <source>
        <dbReference type="PROSITE-ProRule" id="PRU00175"/>
    </source>
</evidence>
<feature type="region of interest" description="Disordered" evidence="2">
    <location>
        <begin position="689"/>
        <end position="708"/>
    </location>
</feature>
<accession>A0A7J6L4C8</accession>
<feature type="transmembrane region" description="Helical" evidence="3">
    <location>
        <begin position="1056"/>
        <end position="1079"/>
    </location>
</feature>
<dbReference type="GO" id="GO:0008270">
    <property type="term" value="F:zinc ion binding"/>
    <property type="evidence" value="ECO:0007669"/>
    <property type="project" value="UniProtKB-KW"/>
</dbReference>
<sequence>MLNALYKSVVSTVGNVTGLGGLPSSMKFHITKKVVDGGGRSSFWEVYEGTSKADGSEVTALVLLKKTATYTEVLMARNAMNRMRTLRHPCVLKVYDAVENDTGIYVVVERCSRLADFSWRQEDRKQPCVWGLYSIISALRFLVVDGKLVHGNVGPQSVFVTPKGEFRLGGFELARPISEADGNRLVSDIDSSGLTRFVPPRNLMSGNPSVVDLYGLALVAAYLLNGEVLYRGEGSFNPGEDPAASIPSQYRGGFRSLSLHEISRSRDAGMVVTRLANSSFLKENPQVTILHFLESQLRLATAVAQDEFFDSVLPNVLPSLPVTMQVTVLLHDLVQVVDDAPRLAAPALVNLTKIGTYLSPEEFKRDLLPTVLKLFGSSDRTIRYRLLCNMDVYVEHMDNKVVENTLYPEISSGFNDSHSAIREQTLKSIVLLAPKLKTSTVTNKVLRNLTKLQGDPEPSIRTNTAICIGKISDYFDPAQKPQILLNAFVTGMKDSFSPCRVACIQALQATSSIYDPAELGGKALPLLVLRLVDPSPEVQDAAYDALQPVVKMVREGMLEARRVAQLKEDHGEASKDSHGLEGAAAAAAAKSASTSSGAYNVFGRFGLGVTQAGPTSGNIGDSRAGYAKVETNGPPPAVPQATSYSSSTSSSPGMDVRHEAPEESIGGPKLDLDFDDNLDNVGEGFWGEFDDVPLPGEHSPTNEHYTPRDETQLADGRFEMHPAPTQASAGPAKNQEETSSGHSIGNGVHPVPKVTSNSSPGGLLRTFSRREARMSDGSDSGAEGSDHNEDNEFGLVPATSAGRYHSSSELLFRSMSGVLSTGQATPRGGAYIFPFRRRSKLLDSASGRFSSDDSIDDRRHVSSSNLGEPLLPTVTEGRAFESFDNDVVLPRRRAHTGDESNPFGSSDVLYPAPRSKEDAVQRMRSTLVSTLVHSYRCFVWVVVCLVVILTVSYGALFIWALTEVITVRRSDCDQPLLPWVEVYVFITFLTDPLQNGLEWIYCRIARGGRPLQDSDPLPSLLVLFRSLISLFYPIWFGYGLHLISLTRTCSRTAPSLYILVQCFVWVGLLVWTLALITLLTVPLTLCLVKAGWIQGPEAAKKGIINRIRLVPAGPDEGTCAICAKDMSYYGDDDGATRGDLLTFFSDHNEDSSAPPTGGFTSDEAFVSPMDGRYVEPRYPMLREIICGHRFHRACLSRWLNTSHTCPVCHLNLHRAYDINYDV</sequence>
<dbReference type="PROSITE" id="PS50011">
    <property type="entry name" value="PROTEIN_KINASE_DOM"/>
    <property type="match status" value="1"/>
</dbReference>
<dbReference type="Gene3D" id="1.10.510.10">
    <property type="entry name" value="Transferase(Phosphotransferase) domain 1"/>
    <property type="match status" value="1"/>
</dbReference>
<dbReference type="Gene3D" id="3.30.40.10">
    <property type="entry name" value="Zinc/RING finger domain, C3HC4 (zinc finger)"/>
    <property type="match status" value="1"/>
</dbReference>
<feature type="region of interest" description="Disordered" evidence="2">
    <location>
        <begin position="721"/>
        <end position="795"/>
    </location>
</feature>
<dbReference type="SUPFAM" id="SSF56112">
    <property type="entry name" value="Protein kinase-like (PK-like)"/>
    <property type="match status" value="1"/>
</dbReference>
<keyword evidence="1" id="KW-0862">Zinc</keyword>
<dbReference type="InterPro" id="IPR001841">
    <property type="entry name" value="Znf_RING"/>
</dbReference>
<dbReference type="InterPro" id="IPR000719">
    <property type="entry name" value="Prot_kinase_dom"/>
</dbReference>
<dbReference type="InterPro" id="IPR011989">
    <property type="entry name" value="ARM-like"/>
</dbReference>
<keyword evidence="3" id="KW-1133">Transmembrane helix</keyword>
<dbReference type="OrthoDB" id="447103at2759"/>
<dbReference type="Gene3D" id="1.25.10.10">
    <property type="entry name" value="Leucine-rich Repeat Variant"/>
    <property type="match status" value="1"/>
</dbReference>
<dbReference type="PANTHER" id="PTHR12984">
    <property type="entry name" value="SCY1-RELATED S/T PROTEIN KINASE-LIKE"/>
    <property type="match status" value="1"/>
</dbReference>
<gene>
    <name evidence="6" type="ORF">FOZ61_008855</name>
</gene>
<dbReference type="SMART" id="SM00220">
    <property type="entry name" value="S_TKc"/>
    <property type="match status" value="1"/>
</dbReference>
<feature type="region of interest" description="Disordered" evidence="2">
    <location>
        <begin position="846"/>
        <end position="868"/>
    </location>
</feature>
<name>A0A7J6L4C8_PEROL</name>
<feature type="transmembrane region" description="Helical" evidence="3">
    <location>
        <begin position="938"/>
        <end position="961"/>
    </location>
</feature>
<comment type="caution">
    <text evidence="6">The sequence shown here is derived from an EMBL/GenBank/DDBJ whole genome shotgun (WGS) entry which is preliminary data.</text>
</comment>
<dbReference type="InterPro" id="IPR016024">
    <property type="entry name" value="ARM-type_fold"/>
</dbReference>
<evidence type="ECO:0000313" key="7">
    <source>
        <dbReference type="Proteomes" id="UP000570595"/>
    </source>
</evidence>
<reference evidence="6 7" key="1">
    <citation type="submission" date="2020-04" db="EMBL/GenBank/DDBJ databases">
        <title>Perkinsus olseni comparative genomics.</title>
        <authorList>
            <person name="Bogema D.R."/>
        </authorList>
    </citation>
    <scope>NUCLEOTIDE SEQUENCE [LARGE SCALE GENOMIC DNA]</scope>
    <source>
        <strain evidence="6">ATCC PRA-179</strain>
    </source>
</reference>
<organism evidence="6 7">
    <name type="scientific">Perkinsus olseni</name>
    <name type="common">Perkinsus atlanticus</name>
    <dbReference type="NCBI Taxonomy" id="32597"/>
    <lineage>
        <taxon>Eukaryota</taxon>
        <taxon>Sar</taxon>
        <taxon>Alveolata</taxon>
        <taxon>Perkinsozoa</taxon>
        <taxon>Perkinsea</taxon>
        <taxon>Perkinsida</taxon>
        <taxon>Perkinsidae</taxon>
        <taxon>Perkinsus</taxon>
    </lineage>
</organism>
<feature type="compositionally biased region" description="Low complexity" evidence="2">
    <location>
        <begin position="642"/>
        <end position="651"/>
    </location>
</feature>
<protein>
    <submittedName>
        <fullName evidence="6">Uncharacterized protein</fullName>
    </submittedName>
</protein>
<proteinExistence type="predicted"/>
<keyword evidence="1" id="KW-0479">Metal-binding</keyword>
<dbReference type="SUPFAM" id="SSF48371">
    <property type="entry name" value="ARM repeat"/>
    <property type="match status" value="1"/>
</dbReference>
<dbReference type="PROSITE" id="PS50089">
    <property type="entry name" value="ZF_RING_2"/>
    <property type="match status" value="1"/>
</dbReference>
<evidence type="ECO:0000256" key="2">
    <source>
        <dbReference type="SAM" id="MobiDB-lite"/>
    </source>
</evidence>
<feature type="region of interest" description="Disordered" evidence="2">
    <location>
        <begin position="630"/>
        <end position="671"/>
    </location>
</feature>
<dbReference type="SUPFAM" id="SSF57850">
    <property type="entry name" value="RING/U-box"/>
    <property type="match status" value="1"/>
</dbReference>
<dbReference type="InterPro" id="IPR013083">
    <property type="entry name" value="Znf_RING/FYVE/PHD"/>
</dbReference>
<evidence type="ECO:0000256" key="3">
    <source>
        <dbReference type="SAM" id="Phobius"/>
    </source>
</evidence>
<evidence type="ECO:0000259" key="4">
    <source>
        <dbReference type="PROSITE" id="PS50011"/>
    </source>
</evidence>
<evidence type="ECO:0000259" key="5">
    <source>
        <dbReference type="PROSITE" id="PS50089"/>
    </source>
</evidence>
<dbReference type="PANTHER" id="PTHR12984:SF3">
    <property type="entry name" value="N-TERMINAL KINASE-LIKE PROTEIN"/>
    <property type="match status" value="1"/>
</dbReference>
<keyword evidence="1" id="KW-0863">Zinc-finger</keyword>
<dbReference type="GO" id="GO:0005524">
    <property type="term" value="F:ATP binding"/>
    <property type="evidence" value="ECO:0007669"/>
    <property type="project" value="InterPro"/>
</dbReference>
<feature type="domain" description="RING-type" evidence="5">
    <location>
        <begin position="1186"/>
        <end position="1209"/>
    </location>
</feature>
<dbReference type="Proteomes" id="UP000570595">
    <property type="component" value="Unassembled WGS sequence"/>
</dbReference>
<dbReference type="SMART" id="SM00184">
    <property type="entry name" value="RING"/>
    <property type="match status" value="1"/>
</dbReference>